<evidence type="ECO:0000256" key="2">
    <source>
        <dbReference type="SAM" id="MobiDB-lite"/>
    </source>
</evidence>
<dbReference type="Pfam" id="PF07521">
    <property type="entry name" value="RMMBL"/>
    <property type="match status" value="1"/>
</dbReference>
<evidence type="ECO:0000259" key="3">
    <source>
        <dbReference type="SMART" id="SM00849"/>
    </source>
</evidence>
<dbReference type="InParanoid" id="Q9RZ85"/>
<feature type="domain" description="Metallo-beta-lactamase" evidence="3">
    <location>
        <begin position="26"/>
        <end position="244"/>
    </location>
</feature>
<dbReference type="Proteomes" id="UP000002524">
    <property type="component" value="Chromosome 2"/>
</dbReference>
<evidence type="ECO:0000259" key="4">
    <source>
        <dbReference type="SMART" id="SM01027"/>
    </source>
</evidence>
<dbReference type="PIR" id="G75600">
    <property type="entry name" value="G75600"/>
</dbReference>
<feature type="region of interest" description="Disordered" evidence="2">
    <location>
        <begin position="476"/>
        <end position="499"/>
    </location>
</feature>
<dbReference type="EnsemblBacteria" id="AAF12246">
    <property type="protein sequence ID" value="AAF12246"/>
    <property type="gene ID" value="DR_A0069"/>
</dbReference>
<dbReference type="InterPro" id="IPR001279">
    <property type="entry name" value="Metallo-B-lactamas"/>
</dbReference>
<accession>Q9RZ85</accession>
<evidence type="ECO:0000256" key="1">
    <source>
        <dbReference type="ARBA" id="ARBA00022801"/>
    </source>
</evidence>
<dbReference type="PROSITE" id="PS51257">
    <property type="entry name" value="PROKAR_LIPOPROTEIN"/>
    <property type="match status" value="1"/>
</dbReference>
<evidence type="ECO:0000313" key="5">
    <source>
        <dbReference type="EMBL" id="AAF12246.1"/>
    </source>
</evidence>
<dbReference type="GO" id="GO:0016787">
    <property type="term" value="F:hydrolase activity"/>
    <property type="evidence" value="ECO:0007669"/>
    <property type="project" value="UniProtKB-KW"/>
</dbReference>
<protein>
    <submittedName>
        <fullName evidence="5">Cleavage and polyadenylation specificity factor-related protein</fullName>
    </submittedName>
</protein>
<keyword evidence="6" id="KW-1185">Reference proteome</keyword>
<dbReference type="CDD" id="cd16295">
    <property type="entry name" value="TTHA0252-CPSF-like_MBL-fold"/>
    <property type="match status" value="1"/>
</dbReference>
<dbReference type="InterPro" id="IPR050698">
    <property type="entry name" value="MBL"/>
</dbReference>
<dbReference type="SUPFAM" id="SSF56281">
    <property type="entry name" value="Metallo-hydrolase/oxidoreductase"/>
    <property type="match status" value="1"/>
</dbReference>
<dbReference type="Gene3D" id="3.40.50.10890">
    <property type="match status" value="1"/>
</dbReference>
<keyword evidence="1" id="KW-0378">Hydrolase</keyword>
<organism evidence="5 6">
    <name type="scientific">Deinococcus radiodurans (strain ATCC 13939 / DSM 20539 / JCM 16871 / CCUG 27074 / LMG 4051 / NBRC 15346 / NCIMB 9279 / VKM B-1422 / R1)</name>
    <dbReference type="NCBI Taxonomy" id="243230"/>
    <lineage>
        <taxon>Bacteria</taxon>
        <taxon>Thermotogati</taxon>
        <taxon>Deinococcota</taxon>
        <taxon>Deinococci</taxon>
        <taxon>Deinococcales</taxon>
        <taxon>Deinococcaceae</taxon>
        <taxon>Deinococcus</taxon>
    </lineage>
</organism>
<dbReference type="SMART" id="SM00849">
    <property type="entry name" value="Lactamase_B"/>
    <property type="match status" value="1"/>
</dbReference>
<dbReference type="Gene3D" id="3.60.15.10">
    <property type="entry name" value="Ribonuclease Z/Hydroxyacylglutathione hydrolase-like"/>
    <property type="match status" value="1"/>
</dbReference>
<dbReference type="KEGG" id="dra:DR_A0069"/>
<dbReference type="STRING" id="243230.DR_A0069"/>
<dbReference type="AlphaFoldDB" id="Q9RZ85"/>
<dbReference type="PANTHER" id="PTHR11203:SF37">
    <property type="entry name" value="INTEGRATOR COMPLEX SUBUNIT 11"/>
    <property type="match status" value="1"/>
</dbReference>
<reference evidence="5 6" key="1">
    <citation type="journal article" date="1999" name="Science">
        <title>Genome sequence of the radioresistant bacterium Deinococcus radiodurans R1.</title>
        <authorList>
            <person name="White O."/>
            <person name="Eisen J.A."/>
            <person name="Heidelberg J.F."/>
            <person name="Hickey E.K."/>
            <person name="Peterson J.D."/>
            <person name="Dodson R.J."/>
            <person name="Haft D.H."/>
            <person name="Gwinn M.L."/>
            <person name="Nelson W.C."/>
            <person name="Richardson D.L."/>
            <person name="Moffat K.S."/>
            <person name="Qin H."/>
            <person name="Jiang L."/>
            <person name="Pamphile W."/>
            <person name="Crosby M."/>
            <person name="Shen M."/>
            <person name="Vamathevan J.J."/>
            <person name="Lam P."/>
            <person name="McDonald L."/>
            <person name="Utterback T."/>
            <person name="Zalewski C."/>
            <person name="Makarova K.S."/>
            <person name="Aravind L."/>
            <person name="Daly M.J."/>
            <person name="Minton K.W."/>
            <person name="Fleischmann R.D."/>
            <person name="Ketchum K.A."/>
            <person name="Nelson K.E."/>
            <person name="Salzberg S."/>
            <person name="Smith H.O."/>
            <person name="Venter J.C."/>
            <person name="Fraser C.M."/>
        </authorList>
    </citation>
    <scope>NUCLEOTIDE SEQUENCE [LARGE SCALE GENOMIC DNA]</scope>
    <source>
        <strain evidence="6">ATCC 13939 / DSM 20539 / JCM 16871 / LMG 4051 / NBRC 15346 / NCIMB 9279 / R1 / VKM B-1422</strain>
    </source>
</reference>
<feature type="domain" description="Beta-Casp" evidence="4">
    <location>
        <begin position="264"/>
        <end position="389"/>
    </location>
</feature>
<evidence type="ECO:0000313" key="6">
    <source>
        <dbReference type="Proteomes" id="UP000002524"/>
    </source>
</evidence>
<dbReference type="PATRIC" id="fig|243230.17.peg.2954"/>
<dbReference type="Pfam" id="PF10996">
    <property type="entry name" value="Beta-Casp"/>
    <property type="match status" value="1"/>
</dbReference>
<name>Q9RZ85_DEIRA</name>
<dbReference type="InterPro" id="IPR022712">
    <property type="entry name" value="Beta_Casp"/>
</dbReference>
<dbReference type="HOGENOM" id="CLU_009673_5_2_0"/>
<dbReference type="OrthoDB" id="9803916at2"/>
<dbReference type="PaxDb" id="243230-DR_A0069"/>
<proteinExistence type="predicted"/>
<dbReference type="Pfam" id="PF00753">
    <property type="entry name" value="Lactamase_B"/>
    <property type="match status" value="1"/>
</dbReference>
<dbReference type="InterPro" id="IPR036866">
    <property type="entry name" value="RibonucZ/Hydroxyglut_hydro"/>
</dbReference>
<dbReference type="GO" id="GO:0004521">
    <property type="term" value="F:RNA endonuclease activity"/>
    <property type="evidence" value="ECO:0000318"/>
    <property type="project" value="GO_Central"/>
</dbReference>
<gene>
    <name evidence="5" type="ordered locus">DR_A0069</name>
</gene>
<dbReference type="EMBL" id="AE001825">
    <property type="protein sequence ID" value="AAF12246.1"/>
    <property type="molecule type" value="Genomic_DNA"/>
</dbReference>
<dbReference type="SMART" id="SM01027">
    <property type="entry name" value="Beta-Casp"/>
    <property type="match status" value="1"/>
</dbReference>
<dbReference type="InterPro" id="IPR011108">
    <property type="entry name" value="RMMBL"/>
</dbReference>
<dbReference type="eggNOG" id="COG1236">
    <property type="taxonomic scope" value="Bacteria"/>
</dbReference>
<sequence>MATPHRGILYTLAMQMQSFGAACTVTGSMHLLTLGGRHLLVDCGLFQGGDELERRNRESFPFEPASLDAVLLTHAHLDHVGRLPLLVRLGYRGPVYCTPPTAALAETVLLDSARLQVEGYRQDLRRARRQGREDEVPPPLYDEEDVHRTLALLRPQLEFGETVTVAGVRVTPQRAGHILGSAYLLLEAPEGRLLMSGDLGNRESGLQLDFTPPPAVDAVVIETTYANRTHRGWVETRAEFAQALRDSVRQNGKILIPSFAIERAQTILHTLKEMMDSGEVPRIPVFLDSPMAARATNEYFEYGDELIPPVREALRNGEDPFRPSTLHTVTTSAESQRLNRYDGPAIIMAGNGMMTGGRIQHHLKHHLWKPSTSLIIVSYQSPSSLGGRIVAGQGTVHLMGEDVAVRAQVHTIGGFSAHADQDDLLAFLDTAGKPHVWLVHGEVNVMDAFLPLLAERGLKGDIVPDRSPVDLLGAGFSSGRPPGLVVPPQNGKGQGEGGE</sequence>
<dbReference type="PANTHER" id="PTHR11203">
    <property type="entry name" value="CLEAVAGE AND POLYADENYLATION SPECIFICITY FACTOR FAMILY MEMBER"/>
    <property type="match status" value="1"/>
</dbReference>